<dbReference type="Proteomes" id="UP000596742">
    <property type="component" value="Unassembled WGS sequence"/>
</dbReference>
<evidence type="ECO:0000313" key="2">
    <source>
        <dbReference type="EMBL" id="VDI07669.1"/>
    </source>
</evidence>
<sequence length="211" mass="23472">MLTGTNDLMNFVLLLEHVISIQLSVSPDYILGGNPLALHCSFDTDVTDPWVTFSKDSTLIGFIWNCKENGITSCLSTPKCHCDSKSEYYIWSYTWNYTPSNENMIDATFGCTLGASESVIRVKKAELSNVTVSPALSVFTATENATLENITCTALCWPECSFQWTGPNSFIYNGDILRLSNIQQSSSGLYRCRATNVVGTNYSNFFDIRVQ</sequence>
<comment type="caution">
    <text evidence="2">The sequence shown here is derived from an EMBL/GenBank/DDBJ whole genome shotgun (WGS) entry which is preliminary data.</text>
</comment>
<name>A0A8B6CR03_MYTGA</name>
<organism evidence="2 3">
    <name type="scientific">Mytilus galloprovincialis</name>
    <name type="common">Mediterranean mussel</name>
    <dbReference type="NCBI Taxonomy" id="29158"/>
    <lineage>
        <taxon>Eukaryota</taxon>
        <taxon>Metazoa</taxon>
        <taxon>Spiralia</taxon>
        <taxon>Lophotrochozoa</taxon>
        <taxon>Mollusca</taxon>
        <taxon>Bivalvia</taxon>
        <taxon>Autobranchia</taxon>
        <taxon>Pteriomorphia</taxon>
        <taxon>Mytilida</taxon>
        <taxon>Mytiloidea</taxon>
        <taxon>Mytilidae</taxon>
        <taxon>Mytilinae</taxon>
        <taxon>Mytilus</taxon>
    </lineage>
</organism>
<dbReference type="Gene3D" id="2.60.40.10">
    <property type="entry name" value="Immunoglobulins"/>
    <property type="match status" value="1"/>
</dbReference>
<keyword evidence="3" id="KW-1185">Reference proteome</keyword>
<feature type="non-terminal residue" evidence="2">
    <location>
        <position position="211"/>
    </location>
</feature>
<dbReference type="AlphaFoldDB" id="A0A8B6CR03"/>
<dbReference type="EMBL" id="UYJE01002078">
    <property type="protein sequence ID" value="VDI07669.1"/>
    <property type="molecule type" value="Genomic_DNA"/>
</dbReference>
<dbReference type="InterPro" id="IPR013783">
    <property type="entry name" value="Ig-like_fold"/>
</dbReference>
<dbReference type="PROSITE" id="PS50835">
    <property type="entry name" value="IG_LIKE"/>
    <property type="match status" value="1"/>
</dbReference>
<protein>
    <recommendedName>
        <fullName evidence="1">Ig-like domain-containing protein</fullName>
    </recommendedName>
</protein>
<dbReference type="InterPro" id="IPR007110">
    <property type="entry name" value="Ig-like_dom"/>
</dbReference>
<accession>A0A8B6CR03</accession>
<evidence type="ECO:0000313" key="3">
    <source>
        <dbReference type="Proteomes" id="UP000596742"/>
    </source>
</evidence>
<gene>
    <name evidence="2" type="ORF">MGAL_10B024830</name>
</gene>
<proteinExistence type="predicted"/>
<dbReference type="OrthoDB" id="6137638at2759"/>
<dbReference type="InterPro" id="IPR036179">
    <property type="entry name" value="Ig-like_dom_sf"/>
</dbReference>
<evidence type="ECO:0000259" key="1">
    <source>
        <dbReference type="PROSITE" id="PS50835"/>
    </source>
</evidence>
<dbReference type="SUPFAM" id="SSF48726">
    <property type="entry name" value="Immunoglobulin"/>
    <property type="match status" value="1"/>
</dbReference>
<reference evidence="2" key="1">
    <citation type="submission" date="2018-11" db="EMBL/GenBank/DDBJ databases">
        <authorList>
            <person name="Alioto T."/>
            <person name="Alioto T."/>
        </authorList>
    </citation>
    <scope>NUCLEOTIDE SEQUENCE</scope>
</reference>
<dbReference type="Pfam" id="PF13895">
    <property type="entry name" value="Ig_2"/>
    <property type="match status" value="1"/>
</dbReference>
<feature type="domain" description="Ig-like" evidence="1">
    <location>
        <begin position="134"/>
        <end position="203"/>
    </location>
</feature>